<evidence type="ECO:0000313" key="1">
    <source>
        <dbReference type="EMBL" id="KAL0057786.1"/>
    </source>
</evidence>
<reference evidence="1 2" key="1">
    <citation type="submission" date="2024-05" db="EMBL/GenBank/DDBJ databases">
        <title>A draft genome resource for the thread blight pathogen Marasmius tenuissimus strain MS-2.</title>
        <authorList>
            <person name="Yulfo-Soto G.E."/>
            <person name="Baruah I.K."/>
            <person name="Amoako-Attah I."/>
            <person name="Bukari Y."/>
            <person name="Meinhardt L.W."/>
            <person name="Bailey B.A."/>
            <person name="Cohen S.P."/>
        </authorList>
    </citation>
    <scope>NUCLEOTIDE SEQUENCE [LARGE SCALE GENOMIC DNA]</scope>
    <source>
        <strain evidence="1 2">MS-2</strain>
    </source>
</reference>
<evidence type="ECO:0000313" key="2">
    <source>
        <dbReference type="Proteomes" id="UP001437256"/>
    </source>
</evidence>
<dbReference type="EMBL" id="JBBXMP010000437">
    <property type="protein sequence ID" value="KAL0057786.1"/>
    <property type="molecule type" value="Genomic_DNA"/>
</dbReference>
<proteinExistence type="predicted"/>
<name>A0ABR2Z7Z2_9AGAR</name>
<organism evidence="1 2">
    <name type="scientific">Marasmius tenuissimus</name>
    <dbReference type="NCBI Taxonomy" id="585030"/>
    <lineage>
        <taxon>Eukaryota</taxon>
        <taxon>Fungi</taxon>
        <taxon>Dikarya</taxon>
        <taxon>Basidiomycota</taxon>
        <taxon>Agaricomycotina</taxon>
        <taxon>Agaricomycetes</taxon>
        <taxon>Agaricomycetidae</taxon>
        <taxon>Agaricales</taxon>
        <taxon>Marasmiineae</taxon>
        <taxon>Marasmiaceae</taxon>
        <taxon>Marasmius</taxon>
    </lineage>
</organism>
<gene>
    <name evidence="1" type="ORF">AAF712_015564</name>
</gene>
<sequence length="112" mass="12772">MGNVSNIQSKLAPATFEDGPHCLTVKRNMAAAWNLLLQLRQPTASKYLFDFNTAMLLPVIRQHLIFSDVLTLQPERLLDLLLEQEVPLIQWMADIDDHIVLRIARVSLHIMA</sequence>
<dbReference type="Proteomes" id="UP001437256">
    <property type="component" value="Unassembled WGS sequence"/>
</dbReference>
<keyword evidence="2" id="KW-1185">Reference proteome</keyword>
<comment type="caution">
    <text evidence="1">The sequence shown here is derived from an EMBL/GenBank/DDBJ whole genome shotgun (WGS) entry which is preliminary data.</text>
</comment>
<protein>
    <submittedName>
        <fullName evidence="1">Uncharacterized protein</fullName>
    </submittedName>
</protein>
<accession>A0ABR2Z7Z2</accession>